<dbReference type="PANTHER" id="PTHR37953:SF1">
    <property type="entry name" value="UPF0127 PROTEIN MJ1496"/>
    <property type="match status" value="1"/>
</dbReference>
<gene>
    <name evidence="1" type="ordered locus">SRM_01585</name>
</gene>
<dbReference type="InterPro" id="IPR003795">
    <property type="entry name" value="DUF192"/>
</dbReference>
<proteinExistence type="predicted"/>
<dbReference type="Proteomes" id="UP000000933">
    <property type="component" value="Chromosome"/>
</dbReference>
<protein>
    <recommendedName>
        <fullName evidence="3">DUF192 domain-containing protein</fullName>
    </recommendedName>
</protein>
<dbReference type="EMBL" id="FP565814">
    <property type="protein sequence ID" value="CBH24506.1"/>
    <property type="molecule type" value="Genomic_DNA"/>
</dbReference>
<reference evidence="1 2" key="1">
    <citation type="journal article" date="2010" name="ISME J.">
        <title>Fine-scale evolution: genomic, phenotypic and ecological differentiation in two coexisting Salinibacter ruber strains.</title>
        <authorList>
            <person name="Pena A."/>
            <person name="Teeling H."/>
            <person name="Huerta-Cepas J."/>
            <person name="Santos F."/>
            <person name="Yarza P."/>
            <person name="Brito-Echeverria J."/>
            <person name="Lucio M."/>
            <person name="Schmitt-Kopplin P."/>
            <person name="Meseguer I."/>
            <person name="Schenowitz C."/>
            <person name="Dossat C."/>
            <person name="Barbe V."/>
            <person name="Dopazo J."/>
            <person name="Rossello-Mora R."/>
            <person name="Schuler M."/>
            <person name="Glockner F.O."/>
            <person name="Amann R."/>
            <person name="Gabaldon T."/>
            <person name="Anton J."/>
        </authorList>
    </citation>
    <scope>NUCLEOTIDE SEQUENCE [LARGE SCALE GENOMIC DNA]</scope>
    <source>
        <strain evidence="1 2">M8</strain>
    </source>
</reference>
<organism evidence="1 2">
    <name type="scientific">Salinibacter ruber (strain M8)</name>
    <dbReference type="NCBI Taxonomy" id="761659"/>
    <lineage>
        <taxon>Bacteria</taxon>
        <taxon>Pseudomonadati</taxon>
        <taxon>Rhodothermota</taxon>
        <taxon>Rhodothermia</taxon>
        <taxon>Rhodothermales</taxon>
        <taxon>Salinibacteraceae</taxon>
        <taxon>Salinibacter</taxon>
    </lineage>
</organism>
<dbReference type="Gene3D" id="2.60.120.1140">
    <property type="entry name" value="Protein of unknown function DUF192"/>
    <property type="match status" value="1"/>
</dbReference>
<dbReference type="PANTHER" id="PTHR37953">
    <property type="entry name" value="UPF0127 PROTEIN MJ1496"/>
    <property type="match status" value="1"/>
</dbReference>
<dbReference type="InterPro" id="IPR038695">
    <property type="entry name" value="Saro_0823-like_sf"/>
</dbReference>
<dbReference type="KEGG" id="srm:SRM_01585"/>
<dbReference type="HOGENOM" id="CLU_097039_1_2_10"/>
<evidence type="ECO:0000313" key="1">
    <source>
        <dbReference type="EMBL" id="CBH24506.1"/>
    </source>
</evidence>
<reference evidence="2" key="2">
    <citation type="submission" date="2010-04" db="EMBL/GenBank/DDBJ databases">
        <title>Genome sequence of Salinibacter ruber M8.</title>
        <authorList>
            <consortium name="Genoscope"/>
        </authorList>
    </citation>
    <scope>NUCLEOTIDE SEQUENCE [LARGE SCALE GENOMIC DNA]</scope>
    <source>
        <strain evidence="2">M8</strain>
    </source>
</reference>
<name>D5H901_SALRM</name>
<accession>D5H901</accession>
<evidence type="ECO:0000313" key="2">
    <source>
        <dbReference type="Proteomes" id="UP000000933"/>
    </source>
</evidence>
<sequence>MDPVRMTVQFSSHVLLPASMTRALGFTLLVLPLLLVGLACQSPDDAGSAAADTTDAIPFTKEGRLTFLQDGDSTVTIDLEIADTDSARERGMMQRTGFPNDRSGMLFPFDEEQPQSFWMANTPVALDIIFADADSQIVNIAKYTTPFSNERYGSDAPAQYVVEVPAGFADSHGLLEGDHIRWRRVE</sequence>
<dbReference type="AlphaFoldDB" id="D5H901"/>
<evidence type="ECO:0008006" key="3">
    <source>
        <dbReference type="Google" id="ProtNLM"/>
    </source>
</evidence>
<dbReference type="PATRIC" id="fig|761659.10.peg.1733"/>
<dbReference type="Pfam" id="PF02643">
    <property type="entry name" value="DUF192"/>
    <property type="match status" value="1"/>
</dbReference>